<organism evidence="1 2">
    <name type="scientific">Melia azedarach</name>
    <name type="common">Chinaberry tree</name>
    <dbReference type="NCBI Taxonomy" id="155640"/>
    <lineage>
        <taxon>Eukaryota</taxon>
        <taxon>Viridiplantae</taxon>
        <taxon>Streptophyta</taxon>
        <taxon>Embryophyta</taxon>
        <taxon>Tracheophyta</taxon>
        <taxon>Spermatophyta</taxon>
        <taxon>Magnoliopsida</taxon>
        <taxon>eudicotyledons</taxon>
        <taxon>Gunneridae</taxon>
        <taxon>Pentapetalae</taxon>
        <taxon>rosids</taxon>
        <taxon>malvids</taxon>
        <taxon>Sapindales</taxon>
        <taxon>Meliaceae</taxon>
        <taxon>Melia</taxon>
    </lineage>
</organism>
<comment type="caution">
    <text evidence="1">The sequence shown here is derived from an EMBL/GenBank/DDBJ whole genome shotgun (WGS) entry which is preliminary data.</text>
</comment>
<evidence type="ECO:0000313" key="2">
    <source>
        <dbReference type="Proteomes" id="UP001164539"/>
    </source>
</evidence>
<accession>A0ACC1YAI2</accession>
<proteinExistence type="predicted"/>
<keyword evidence="2" id="KW-1185">Reference proteome</keyword>
<dbReference type="EMBL" id="CM051397">
    <property type="protein sequence ID" value="KAJ4719580.1"/>
    <property type="molecule type" value="Genomic_DNA"/>
</dbReference>
<protein>
    <submittedName>
        <fullName evidence="1">Aspartic proteinase nepenthesin</fullName>
    </submittedName>
</protein>
<dbReference type="Proteomes" id="UP001164539">
    <property type="component" value="Chromosome 4"/>
</dbReference>
<sequence>MTMKILDIQIFGISVALYIYILTFSSRVHGFTVELIPRTSVDSVLFPKDLSTEEIHERIAELSRARALHLVSMNSAKSSVHTLNHEPKTLKPPVVLSSPFANLYVTNISIGSKHFSSLLVGGTGGDDIWLQCEGCTSCFPVKGGSFPVKESKTYHSLACKHQFCVPKSCNEAGECSYNWKYREGSVTMGVLSSDSLTFPENNSTSITFPSIIFGCGYDNQNISFGRYMGGDNVIAGVFGLGAGQRSILRQLEPQTNLRFSYCLRSYFTNVGSDTTFLRFGPDAQIKGDDKRKVQTVRLNPSTPRYYVNVTGISLEGKRLNIDPALFELKKGGSGGFAIDSGVGPTLLVPEAYKVLKSEVLVYLSIHGIFPVKVLHVPYDLCFLNPPAAADDDYRILPSLVIHLEGAFSG</sequence>
<evidence type="ECO:0000313" key="1">
    <source>
        <dbReference type="EMBL" id="KAJ4719580.1"/>
    </source>
</evidence>
<name>A0ACC1YAI2_MELAZ</name>
<gene>
    <name evidence="1" type="ORF">OWV82_007537</name>
</gene>
<reference evidence="1 2" key="1">
    <citation type="journal article" date="2023" name="Science">
        <title>Complex scaffold remodeling in plant triterpene biosynthesis.</title>
        <authorList>
            <person name="De La Pena R."/>
            <person name="Hodgson H."/>
            <person name="Liu J.C."/>
            <person name="Stephenson M.J."/>
            <person name="Martin A.C."/>
            <person name="Owen C."/>
            <person name="Harkess A."/>
            <person name="Leebens-Mack J."/>
            <person name="Jimenez L.E."/>
            <person name="Osbourn A."/>
            <person name="Sattely E.S."/>
        </authorList>
    </citation>
    <scope>NUCLEOTIDE SEQUENCE [LARGE SCALE GENOMIC DNA]</scope>
    <source>
        <strain evidence="2">cv. JPN11</strain>
        <tissue evidence="1">Leaf</tissue>
    </source>
</reference>